<protein>
    <submittedName>
        <fullName evidence="2">EDD domain protein, DegV family</fullName>
    </submittedName>
</protein>
<dbReference type="InterPro" id="IPR050270">
    <property type="entry name" value="DegV_domain_contain"/>
</dbReference>
<accession>A0ABN0B1H1</accession>
<keyword evidence="1" id="KW-0446">Lipid-binding</keyword>
<dbReference type="Proteomes" id="UP000004431">
    <property type="component" value="Unassembled WGS sequence"/>
</dbReference>
<dbReference type="PROSITE" id="PS51482">
    <property type="entry name" value="DEGV"/>
    <property type="match status" value="1"/>
</dbReference>
<keyword evidence="3" id="KW-1185">Reference proteome</keyword>
<gene>
    <name evidence="2" type="ORF">HMPREF9248_0027</name>
</gene>
<sequence length="317" mass="34521">MSHTQKSFAIVCDSGCDILPAASAAYGVEFVPFYIHTNQGELRDTVDLDKNEFYIQLSSTKGSFSIYNPRPDDYRSCFTSLAEQGFSDIISLHTSSALRGSYQAARHAAGDIEHARIHVIDTKCISAQLALVLAAILEDRDNNCTVEHACEHALDVANAARFMVIPAPAAPLLTTNELPSYKKWILNAKNLQARAMGVRRVYTMNNEGYPQEAYRAHEMHLLAGNIVRAMSLYSHRVGPLVYFEVSAGAPRMLDLLEKPLDTNEFVSYCAGTINTNPSTTRQLGVGAVGVAFVPASLVSPDACSRLVDDAVYAAAAQ</sequence>
<name>A0ABN0B1H1_9ACTN</name>
<dbReference type="EMBL" id="AEDQ01000007">
    <property type="protein sequence ID" value="EFL44655.1"/>
    <property type="molecule type" value="Genomic_DNA"/>
</dbReference>
<dbReference type="Pfam" id="PF02645">
    <property type="entry name" value="DegV"/>
    <property type="match status" value="1"/>
</dbReference>
<dbReference type="NCBIfam" id="TIGR00762">
    <property type="entry name" value="DegV"/>
    <property type="match status" value="1"/>
</dbReference>
<dbReference type="InterPro" id="IPR003797">
    <property type="entry name" value="DegV"/>
</dbReference>
<dbReference type="PANTHER" id="PTHR33434">
    <property type="entry name" value="DEGV DOMAIN-CONTAINING PROTEIN DR_1986-RELATED"/>
    <property type="match status" value="1"/>
</dbReference>
<dbReference type="SUPFAM" id="SSF82549">
    <property type="entry name" value="DAK1/DegV-like"/>
    <property type="match status" value="1"/>
</dbReference>
<dbReference type="Gene3D" id="3.40.50.10170">
    <property type="match status" value="1"/>
</dbReference>
<dbReference type="RefSeq" id="WP_006303593.1">
    <property type="nucleotide sequence ID" value="NZ_AEDQ01000007.1"/>
</dbReference>
<evidence type="ECO:0000313" key="3">
    <source>
        <dbReference type="Proteomes" id="UP000004431"/>
    </source>
</evidence>
<proteinExistence type="predicted"/>
<comment type="caution">
    <text evidence="2">The sequence shown here is derived from an EMBL/GenBank/DDBJ whole genome shotgun (WGS) entry which is preliminary data.</text>
</comment>
<evidence type="ECO:0000313" key="2">
    <source>
        <dbReference type="EMBL" id="EFL44655.1"/>
    </source>
</evidence>
<organism evidence="2 3">
    <name type="scientific">Fannyhessea vaginae PB189-T1-4</name>
    <dbReference type="NCBI Taxonomy" id="866774"/>
    <lineage>
        <taxon>Bacteria</taxon>
        <taxon>Bacillati</taxon>
        <taxon>Actinomycetota</taxon>
        <taxon>Coriobacteriia</taxon>
        <taxon>Coriobacteriales</taxon>
        <taxon>Atopobiaceae</taxon>
        <taxon>Fannyhessea</taxon>
    </lineage>
</organism>
<dbReference type="PANTHER" id="PTHR33434:SF2">
    <property type="entry name" value="FATTY ACID-BINDING PROTEIN TM_1468"/>
    <property type="match status" value="1"/>
</dbReference>
<reference evidence="2 3" key="1">
    <citation type="submission" date="2010-08" db="EMBL/GenBank/DDBJ databases">
        <authorList>
            <person name="Durkin A.S."/>
            <person name="Madupu R."/>
            <person name="Torralba M."/>
            <person name="Gillis M."/>
            <person name="Methe B."/>
            <person name="Sutton G."/>
            <person name="Nelson K.E."/>
        </authorList>
    </citation>
    <scope>NUCLEOTIDE SEQUENCE [LARGE SCALE GENOMIC DNA]</scope>
    <source>
        <strain evidence="2 3">PB189-T1-4</strain>
    </source>
</reference>
<evidence type="ECO:0000256" key="1">
    <source>
        <dbReference type="ARBA" id="ARBA00023121"/>
    </source>
</evidence>